<organism evidence="2 3">
    <name type="scientific">Kitasatospora setae (strain ATCC 33774 / DSM 43861 / JCM 3304 / KCC A-0304 / NBRC 14216 / KM-6054)</name>
    <name type="common">Streptomyces setae</name>
    <dbReference type="NCBI Taxonomy" id="452652"/>
    <lineage>
        <taxon>Bacteria</taxon>
        <taxon>Bacillati</taxon>
        <taxon>Actinomycetota</taxon>
        <taxon>Actinomycetes</taxon>
        <taxon>Kitasatosporales</taxon>
        <taxon>Streptomycetaceae</taxon>
        <taxon>Kitasatospora</taxon>
    </lineage>
</organism>
<sequence>MTASEDGIERRLAAVADGTADRDAVDRWAGELLRDDAREWDEVSVWALDLLHGIDLRPGPGEPYLHDAEQVRGWLAEYRHRRAQGGGETGQRGSGGGAGRSRRT</sequence>
<evidence type="ECO:0000256" key="1">
    <source>
        <dbReference type="SAM" id="MobiDB-lite"/>
    </source>
</evidence>
<name>E4N3D5_KITSK</name>
<dbReference type="PATRIC" id="fig|452652.3.peg.6939"/>
<dbReference type="STRING" id="452652.KSE_69110"/>
<reference evidence="2 3" key="1">
    <citation type="journal article" date="2010" name="DNA Res.">
        <title>Genome sequence of Kitasatospora setae NBRC 14216T: an evolutionary snapshot of the family Streptomycetaceae.</title>
        <authorList>
            <person name="Ichikawa N."/>
            <person name="Oguchi A."/>
            <person name="Ikeda H."/>
            <person name="Ishikawa J."/>
            <person name="Kitani S."/>
            <person name="Watanabe Y."/>
            <person name="Nakamura S."/>
            <person name="Katano Y."/>
            <person name="Kishi E."/>
            <person name="Sasagawa M."/>
            <person name="Ankai A."/>
            <person name="Fukui S."/>
            <person name="Hashimoto Y."/>
            <person name="Kamata S."/>
            <person name="Otoguro M."/>
            <person name="Tanikawa S."/>
            <person name="Nihira T."/>
            <person name="Horinouchi S."/>
            <person name="Ohnishi Y."/>
            <person name="Hayakawa M."/>
            <person name="Kuzuyama T."/>
            <person name="Arisawa A."/>
            <person name="Nomoto F."/>
            <person name="Miura H."/>
            <person name="Takahashi Y."/>
            <person name="Fujita N."/>
        </authorList>
    </citation>
    <scope>NUCLEOTIDE SEQUENCE [LARGE SCALE GENOMIC DNA]</scope>
    <source>
        <strain evidence="3">ATCC 33774 / DSM 43861 / JCM 3304 / KCC A-0304 / NBRC 14216 / KM-6054</strain>
    </source>
</reference>
<feature type="region of interest" description="Disordered" evidence="1">
    <location>
        <begin position="79"/>
        <end position="104"/>
    </location>
</feature>
<keyword evidence="3" id="KW-1185">Reference proteome</keyword>
<dbReference type="EMBL" id="AP010968">
    <property type="protein sequence ID" value="BAJ32669.1"/>
    <property type="molecule type" value="Genomic_DNA"/>
</dbReference>
<dbReference type="HOGENOM" id="CLU_177682_0_0_11"/>
<protein>
    <submittedName>
        <fullName evidence="2">Uncharacterized protein</fullName>
    </submittedName>
</protein>
<gene>
    <name evidence="2" type="ordered locus">KSE_69110</name>
</gene>
<proteinExistence type="predicted"/>
<dbReference type="KEGG" id="ksk:KSE_69110"/>
<feature type="compositionally biased region" description="Gly residues" evidence="1">
    <location>
        <begin position="84"/>
        <end position="104"/>
    </location>
</feature>
<dbReference type="AlphaFoldDB" id="E4N3D5"/>
<accession>E4N3D5</accession>
<dbReference type="eggNOG" id="ENOG5033HWY">
    <property type="taxonomic scope" value="Bacteria"/>
</dbReference>
<dbReference type="RefSeq" id="WP_014139960.1">
    <property type="nucleotide sequence ID" value="NC_016109.1"/>
</dbReference>
<dbReference type="Proteomes" id="UP000007076">
    <property type="component" value="Chromosome"/>
</dbReference>
<evidence type="ECO:0000313" key="2">
    <source>
        <dbReference type="EMBL" id="BAJ32669.1"/>
    </source>
</evidence>
<evidence type="ECO:0000313" key="3">
    <source>
        <dbReference type="Proteomes" id="UP000007076"/>
    </source>
</evidence>